<organism evidence="1 2">
    <name type="scientific">Rhamnusium bicolor</name>
    <dbReference type="NCBI Taxonomy" id="1586634"/>
    <lineage>
        <taxon>Eukaryota</taxon>
        <taxon>Metazoa</taxon>
        <taxon>Ecdysozoa</taxon>
        <taxon>Arthropoda</taxon>
        <taxon>Hexapoda</taxon>
        <taxon>Insecta</taxon>
        <taxon>Pterygota</taxon>
        <taxon>Neoptera</taxon>
        <taxon>Endopterygota</taxon>
        <taxon>Coleoptera</taxon>
        <taxon>Polyphaga</taxon>
        <taxon>Cucujiformia</taxon>
        <taxon>Chrysomeloidea</taxon>
        <taxon>Cerambycidae</taxon>
        <taxon>Lepturinae</taxon>
        <taxon>Rhagiini</taxon>
        <taxon>Rhamnusium</taxon>
    </lineage>
</organism>
<accession>A0AAV8XY03</accession>
<sequence>MIKIVKACVILHNFVRDRDGFIVDDTTSITGLEDLPQDANIRGGMTANTIRNTLCKCFMTNAGNVPWQMSRI</sequence>
<evidence type="ECO:0000313" key="2">
    <source>
        <dbReference type="Proteomes" id="UP001162156"/>
    </source>
</evidence>
<comment type="caution">
    <text evidence="1">The sequence shown here is derived from an EMBL/GenBank/DDBJ whole genome shotgun (WGS) entry which is preliminary data.</text>
</comment>
<evidence type="ECO:0008006" key="3">
    <source>
        <dbReference type="Google" id="ProtNLM"/>
    </source>
</evidence>
<gene>
    <name evidence="1" type="ORF">NQ314_009704</name>
</gene>
<proteinExistence type="predicted"/>
<keyword evidence="2" id="KW-1185">Reference proteome</keyword>
<dbReference type="Proteomes" id="UP001162156">
    <property type="component" value="Unassembled WGS sequence"/>
</dbReference>
<protein>
    <recommendedName>
        <fullName evidence="3">Transposase</fullName>
    </recommendedName>
</protein>
<dbReference type="EMBL" id="JANEYF010002668">
    <property type="protein sequence ID" value="KAJ8943579.1"/>
    <property type="molecule type" value="Genomic_DNA"/>
</dbReference>
<evidence type="ECO:0000313" key="1">
    <source>
        <dbReference type="EMBL" id="KAJ8943579.1"/>
    </source>
</evidence>
<dbReference type="AlphaFoldDB" id="A0AAV8XY03"/>
<name>A0AAV8XY03_9CUCU</name>
<reference evidence="1" key="1">
    <citation type="journal article" date="2023" name="Insect Mol. Biol.">
        <title>Genome sequencing provides insights into the evolution of gene families encoding plant cell wall-degrading enzymes in longhorned beetles.</title>
        <authorList>
            <person name="Shin N.R."/>
            <person name="Okamura Y."/>
            <person name="Kirsch R."/>
            <person name="Pauchet Y."/>
        </authorList>
    </citation>
    <scope>NUCLEOTIDE SEQUENCE</scope>
    <source>
        <strain evidence="1">RBIC_L_NR</strain>
    </source>
</reference>